<dbReference type="OMA" id="FAQCESE"/>
<reference evidence="1" key="2">
    <citation type="submission" date="2015-02" db="UniProtKB">
        <authorList>
            <consortium name="EnsemblMetazoa"/>
        </authorList>
    </citation>
    <scope>IDENTIFICATION</scope>
</reference>
<dbReference type="GO" id="GO:0032981">
    <property type="term" value="P:mitochondrial respiratory chain complex I assembly"/>
    <property type="evidence" value="ECO:0007669"/>
    <property type="project" value="InterPro"/>
</dbReference>
<evidence type="ECO:0000313" key="1">
    <source>
        <dbReference type="EnsemblMetazoa" id="SMAR014278-PA"/>
    </source>
</evidence>
<dbReference type="PANTHER" id="PTHR34561:SF1">
    <property type="entry name" value="NADH DEHYDROGENASE [UBIQUINONE] 1 ALPHA SUBCOMPLEX ASSEMBLY FACTOR 8"/>
    <property type="match status" value="1"/>
</dbReference>
<evidence type="ECO:0000313" key="2">
    <source>
        <dbReference type="Proteomes" id="UP000014500"/>
    </source>
</evidence>
<dbReference type="Proteomes" id="UP000014500">
    <property type="component" value="Unassembled WGS sequence"/>
</dbReference>
<keyword evidence="2" id="KW-1185">Reference proteome</keyword>
<organism evidence="1 2">
    <name type="scientific">Strigamia maritima</name>
    <name type="common">European centipede</name>
    <name type="synonym">Geophilus maritimus</name>
    <dbReference type="NCBI Taxonomy" id="126957"/>
    <lineage>
        <taxon>Eukaryota</taxon>
        <taxon>Metazoa</taxon>
        <taxon>Ecdysozoa</taxon>
        <taxon>Arthropoda</taxon>
        <taxon>Myriapoda</taxon>
        <taxon>Chilopoda</taxon>
        <taxon>Pleurostigmophora</taxon>
        <taxon>Geophilomorpha</taxon>
        <taxon>Linotaeniidae</taxon>
        <taxon>Strigamia</taxon>
    </lineage>
</organism>
<dbReference type="EMBL" id="JH432008">
    <property type="status" value="NOT_ANNOTATED_CDS"/>
    <property type="molecule type" value="Genomic_DNA"/>
</dbReference>
<name>T1JK98_STRMM</name>
<dbReference type="AlphaFoldDB" id="T1JK98"/>
<reference evidence="2" key="1">
    <citation type="submission" date="2011-05" db="EMBL/GenBank/DDBJ databases">
        <authorList>
            <person name="Richards S.R."/>
            <person name="Qu J."/>
            <person name="Jiang H."/>
            <person name="Jhangiani S.N."/>
            <person name="Agravi P."/>
            <person name="Goodspeed R."/>
            <person name="Gross S."/>
            <person name="Mandapat C."/>
            <person name="Jackson L."/>
            <person name="Mathew T."/>
            <person name="Pu L."/>
            <person name="Thornton R."/>
            <person name="Saada N."/>
            <person name="Wilczek-Boney K.B."/>
            <person name="Lee S."/>
            <person name="Kovar C."/>
            <person name="Wu Y."/>
            <person name="Scherer S.E."/>
            <person name="Worley K.C."/>
            <person name="Muzny D.M."/>
            <person name="Gibbs R."/>
        </authorList>
    </citation>
    <scope>NUCLEOTIDE SEQUENCE</scope>
    <source>
        <strain evidence="2">Brora</strain>
    </source>
</reference>
<dbReference type="PANTHER" id="PTHR34561">
    <property type="entry name" value="NADH DEHYDROGENASE [UBIQUINONE] 1 ALPHA SUBCOMPLEX ASSEMBLY FACTOR 8"/>
    <property type="match status" value="1"/>
</dbReference>
<protein>
    <recommendedName>
        <fullName evidence="3">IMS import disulfide relay-system CHCH-CHCH-like Cx9C domain-containing protein</fullName>
    </recommendedName>
</protein>
<dbReference type="EnsemblMetazoa" id="SMAR014278-RA">
    <property type="protein sequence ID" value="SMAR014278-PA"/>
    <property type="gene ID" value="SMAR014278"/>
</dbReference>
<dbReference type="HOGENOM" id="CLU_2561185_0_0_1"/>
<dbReference type="GO" id="GO:0005739">
    <property type="term" value="C:mitochondrion"/>
    <property type="evidence" value="ECO:0007669"/>
    <property type="project" value="InterPro"/>
</dbReference>
<accession>T1JK98</accession>
<proteinExistence type="predicted"/>
<sequence>MIPDAAKKSVANAQKKFRSFSKIFAQCESEATAYGVCVASKEQITQNQCGKEFEALKRCFLAAVIKEAFKVSNKDTRLIEIV</sequence>
<dbReference type="Gene3D" id="1.10.287.2900">
    <property type="match status" value="1"/>
</dbReference>
<evidence type="ECO:0008006" key="3">
    <source>
        <dbReference type="Google" id="ProtNLM"/>
    </source>
</evidence>
<dbReference type="InterPro" id="IPR034595">
    <property type="entry name" value="NDUFAF8"/>
</dbReference>